<evidence type="ECO:0000313" key="2">
    <source>
        <dbReference type="EMBL" id="RCW90052.1"/>
    </source>
</evidence>
<dbReference type="OrthoDB" id="677427at2"/>
<evidence type="ECO:0000313" key="3">
    <source>
        <dbReference type="Proteomes" id="UP000253436"/>
    </source>
</evidence>
<feature type="signal peptide" evidence="1">
    <location>
        <begin position="1"/>
        <end position="20"/>
    </location>
</feature>
<gene>
    <name evidence="2" type="ORF">DFQ08_106159</name>
</gene>
<organism evidence="2 3">
    <name type="scientific">Winogradskyella arenosi</name>
    <dbReference type="NCBI Taxonomy" id="533325"/>
    <lineage>
        <taxon>Bacteria</taxon>
        <taxon>Pseudomonadati</taxon>
        <taxon>Bacteroidota</taxon>
        <taxon>Flavobacteriia</taxon>
        <taxon>Flavobacteriales</taxon>
        <taxon>Flavobacteriaceae</taxon>
        <taxon>Winogradskyella</taxon>
    </lineage>
</organism>
<proteinExistence type="predicted"/>
<protein>
    <recommendedName>
        <fullName evidence="4">Intein</fullName>
    </recommendedName>
</protein>
<sequence>MKLKLLPLATLLFFSIFLFGQDSKKNEINYPDNVNAPLSKNERAMIDEVYKDQADSKVYNNATFLKDIKHLLRNRILIYKDENPKTQKGKQLSQVPLFDSYNKNLKRDVDFKVNNFNPLKYQLDFFSKGTYVYKVDNTNYFIQVTSQYRKL</sequence>
<evidence type="ECO:0008006" key="4">
    <source>
        <dbReference type="Google" id="ProtNLM"/>
    </source>
</evidence>
<keyword evidence="3" id="KW-1185">Reference proteome</keyword>
<dbReference type="AlphaFoldDB" id="A0A368ZEP6"/>
<dbReference type="EMBL" id="QPJO01000006">
    <property type="protein sequence ID" value="RCW90052.1"/>
    <property type="molecule type" value="Genomic_DNA"/>
</dbReference>
<dbReference type="RefSeq" id="WP_114310950.1">
    <property type="nucleotide sequence ID" value="NZ_QPJO01000006.1"/>
</dbReference>
<keyword evidence="1" id="KW-0732">Signal</keyword>
<accession>A0A368ZEP6</accession>
<evidence type="ECO:0000256" key="1">
    <source>
        <dbReference type="SAM" id="SignalP"/>
    </source>
</evidence>
<comment type="caution">
    <text evidence="2">The sequence shown here is derived from an EMBL/GenBank/DDBJ whole genome shotgun (WGS) entry which is preliminary data.</text>
</comment>
<feature type="chain" id="PRO_5016620390" description="Intein" evidence="1">
    <location>
        <begin position="21"/>
        <end position="151"/>
    </location>
</feature>
<reference evidence="2 3" key="1">
    <citation type="submission" date="2018-07" db="EMBL/GenBank/DDBJ databases">
        <title>Genomic Encyclopedia of Type Strains, Phase III (KMG-III): the genomes of soil and plant-associated and newly described type strains.</title>
        <authorList>
            <person name="Whitman W."/>
        </authorList>
    </citation>
    <scope>NUCLEOTIDE SEQUENCE [LARGE SCALE GENOMIC DNA]</scope>
    <source>
        <strain evidence="2 3">CECT 7958</strain>
    </source>
</reference>
<dbReference type="Proteomes" id="UP000253436">
    <property type="component" value="Unassembled WGS sequence"/>
</dbReference>
<name>A0A368ZEP6_9FLAO</name>